<keyword evidence="1" id="KW-0472">Membrane</keyword>
<feature type="transmembrane region" description="Helical" evidence="1">
    <location>
        <begin position="42"/>
        <end position="62"/>
    </location>
</feature>
<dbReference type="EMBL" id="JXTC01000179">
    <property type="protein sequence ID" value="PON83437.1"/>
    <property type="molecule type" value="Genomic_DNA"/>
</dbReference>
<evidence type="ECO:0000313" key="2">
    <source>
        <dbReference type="EMBL" id="PON83437.1"/>
    </source>
</evidence>
<evidence type="ECO:0000313" key="3">
    <source>
        <dbReference type="Proteomes" id="UP000237000"/>
    </source>
</evidence>
<proteinExistence type="predicted"/>
<accession>A0A2P5ED27</accession>
<dbReference type="Proteomes" id="UP000237000">
    <property type="component" value="Unassembled WGS sequence"/>
</dbReference>
<organism evidence="2 3">
    <name type="scientific">Trema orientale</name>
    <name type="common">Charcoal tree</name>
    <name type="synonym">Celtis orientalis</name>
    <dbReference type="NCBI Taxonomy" id="63057"/>
    <lineage>
        <taxon>Eukaryota</taxon>
        <taxon>Viridiplantae</taxon>
        <taxon>Streptophyta</taxon>
        <taxon>Embryophyta</taxon>
        <taxon>Tracheophyta</taxon>
        <taxon>Spermatophyta</taxon>
        <taxon>Magnoliopsida</taxon>
        <taxon>eudicotyledons</taxon>
        <taxon>Gunneridae</taxon>
        <taxon>Pentapetalae</taxon>
        <taxon>rosids</taxon>
        <taxon>fabids</taxon>
        <taxon>Rosales</taxon>
        <taxon>Cannabaceae</taxon>
        <taxon>Trema</taxon>
    </lineage>
</organism>
<gene>
    <name evidence="2" type="ORF">TorRG33x02_208520</name>
</gene>
<sequence length="64" mass="7313">MVMKTLLNIVEKKAAADDHDTLLSLFIFGYVKSSLTDNLHSLISLIFVENLCSFYFVILILLNY</sequence>
<name>A0A2P5ED27_TREOI</name>
<dbReference type="AlphaFoldDB" id="A0A2P5ED27"/>
<reference evidence="3" key="1">
    <citation type="submission" date="2016-06" db="EMBL/GenBank/DDBJ databases">
        <title>Parallel loss of symbiosis genes in relatives of nitrogen-fixing non-legume Parasponia.</title>
        <authorList>
            <person name="Van Velzen R."/>
            <person name="Holmer R."/>
            <person name="Bu F."/>
            <person name="Rutten L."/>
            <person name="Van Zeijl A."/>
            <person name="Liu W."/>
            <person name="Santuari L."/>
            <person name="Cao Q."/>
            <person name="Sharma T."/>
            <person name="Shen D."/>
            <person name="Roswanjaya Y."/>
            <person name="Wardhani T."/>
            <person name="Kalhor M.S."/>
            <person name="Jansen J."/>
            <person name="Van den Hoogen J."/>
            <person name="Gungor B."/>
            <person name="Hartog M."/>
            <person name="Hontelez J."/>
            <person name="Verver J."/>
            <person name="Yang W.-C."/>
            <person name="Schijlen E."/>
            <person name="Repin R."/>
            <person name="Schilthuizen M."/>
            <person name="Schranz E."/>
            <person name="Heidstra R."/>
            <person name="Miyata K."/>
            <person name="Fedorova E."/>
            <person name="Kohlen W."/>
            <person name="Bisseling T."/>
            <person name="Smit S."/>
            <person name="Geurts R."/>
        </authorList>
    </citation>
    <scope>NUCLEOTIDE SEQUENCE [LARGE SCALE GENOMIC DNA]</scope>
    <source>
        <strain evidence="3">cv. RG33-2</strain>
    </source>
</reference>
<protein>
    <submittedName>
        <fullName evidence="2">Uncharacterized protein</fullName>
    </submittedName>
</protein>
<keyword evidence="1" id="KW-1133">Transmembrane helix</keyword>
<evidence type="ECO:0000256" key="1">
    <source>
        <dbReference type="SAM" id="Phobius"/>
    </source>
</evidence>
<keyword evidence="1" id="KW-0812">Transmembrane</keyword>
<comment type="caution">
    <text evidence="2">The sequence shown here is derived from an EMBL/GenBank/DDBJ whole genome shotgun (WGS) entry which is preliminary data.</text>
</comment>
<keyword evidence="3" id="KW-1185">Reference proteome</keyword>
<dbReference type="InParanoid" id="A0A2P5ED27"/>